<dbReference type="EMBL" id="CAAALY010046915">
    <property type="protein sequence ID" value="VEL20539.1"/>
    <property type="molecule type" value="Genomic_DNA"/>
</dbReference>
<dbReference type="AlphaFoldDB" id="A0A3S5CH03"/>
<sequence>MTSSCIPEGGSQFCLRPVGIPILNHDVESALCSGWECSLGCPPNYHLQHSIEHLLQLIPAKLGVYFWPLSIESHSDRLCKQVHAEAYLVVVRQFCGLAGNKMYSP</sequence>
<reference evidence="1" key="1">
    <citation type="submission" date="2018-11" db="EMBL/GenBank/DDBJ databases">
        <authorList>
            <consortium name="Pathogen Informatics"/>
        </authorList>
    </citation>
    <scope>NUCLEOTIDE SEQUENCE</scope>
</reference>
<evidence type="ECO:0000313" key="2">
    <source>
        <dbReference type="Proteomes" id="UP000784294"/>
    </source>
</evidence>
<comment type="caution">
    <text evidence="1">The sequence shown here is derived from an EMBL/GenBank/DDBJ whole genome shotgun (WGS) entry which is preliminary data.</text>
</comment>
<dbReference type="Proteomes" id="UP000784294">
    <property type="component" value="Unassembled WGS sequence"/>
</dbReference>
<protein>
    <submittedName>
        <fullName evidence="1">Uncharacterized protein</fullName>
    </submittedName>
</protein>
<keyword evidence="2" id="KW-1185">Reference proteome</keyword>
<name>A0A3S5CH03_9PLAT</name>
<gene>
    <name evidence="1" type="ORF">PXEA_LOCUS13979</name>
</gene>
<evidence type="ECO:0000313" key="1">
    <source>
        <dbReference type="EMBL" id="VEL20539.1"/>
    </source>
</evidence>
<accession>A0A3S5CH03</accession>
<organism evidence="1 2">
    <name type="scientific">Protopolystoma xenopodis</name>
    <dbReference type="NCBI Taxonomy" id="117903"/>
    <lineage>
        <taxon>Eukaryota</taxon>
        <taxon>Metazoa</taxon>
        <taxon>Spiralia</taxon>
        <taxon>Lophotrochozoa</taxon>
        <taxon>Platyhelminthes</taxon>
        <taxon>Monogenea</taxon>
        <taxon>Polyopisthocotylea</taxon>
        <taxon>Polystomatidea</taxon>
        <taxon>Polystomatidae</taxon>
        <taxon>Protopolystoma</taxon>
    </lineage>
</organism>
<proteinExistence type="predicted"/>